<dbReference type="OrthoDB" id="99605at2157"/>
<accession>A0A166C099</accession>
<dbReference type="InterPro" id="IPR025383">
    <property type="entry name" value="MrpA_C/MbhD"/>
</dbReference>
<dbReference type="RefSeq" id="WP_066972014.1">
    <property type="nucleotide sequence ID" value="NZ_LWMT01000191.1"/>
</dbReference>
<reference evidence="8 9" key="1">
    <citation type="submission" date="2016-04" db="EMBL/GenBank/DDBJ databases">
        <title>Genome sequence of Methanobrevibacter filiformis DSM 11501.</title>
        <authorList>
            <person name="Poehlein A."/>
            <person name="Seedorf H."/>
            <person name="Daniel R."/>
        </authorList>
    </citation>
    <scope>NUCLEOTIDE SEQUENCE [LARGE SCALE GENOMIC DNA]</scope>
    <source>
        <strain evidence="8 9">DSM 11501</strain>
    </source>
</reference>
<evidence type="ECO:0000256" key="5">
    <source>
        <dbReference type="ARBA" id="ARBA00023136"/>
    </source>
</evidence>
<protein>
    <recommendedName>
        <fullName evidence="7">MrpA C-terminal/MbhD domain-containing protein</fullName>
    </recommendedName>
</protein>
<organism evidence="8 9">
    <name type="scientific">Methanobrevibacter filiformis</name>
    <dbReference type="NCBI Taxonomy" id="55758"/>
    <lineage>
        <taxon>Archaea</taxon>
        <taxon>Methanobacteriati</taxon>
        <taxon>Methanobacteriota</taxon>
        <taxon>Methanomada group</taxon>
        <taxon>Methanobacteria</taxon>
        <taxon>Methanobacteriales</taxon>
        <taxon>Methanobacteriaceae</taxon>
        <taxon>Methanobrevibacter</taxon>
    </lineage>
</organism>
<dbReference type="Gene3D" id="1.20.120.1200">
    <property type="entry name" value="NADH-ubiquinone/plastoquinone oxidoreductase chain 6, subunit NuoJ"/>
    <property type="match status" value="1"/>
</dbReference>
<dbReference type="InterPro" id="IPR042106">
    <property type="entry name" value="Nuo/plastoQ_OxRdtase_6_NuoJ"/>
</dbReference>
<dbReference type="Proteomes" id="UP000077066">
    <property type="component" value="Unassembled WGS sequence"/>
</dbReference>
<keyword evidence="3 6" id="KW-0812">Transmembrane</keyword>
<sequence>MIEYVVMIIAVLGCVLALIQRDLLKAAILTGITGACIAYLFQFLLAPDVALTQAIVGAAIVPVFLALAISKTHRMDDND</sequence>
<keyword evidence="4 6" id="KW-1133">Transmembrane helix</keyword>
<dbReference type="NCBIfam" id="NF004923">
    <property type="entry name" value="PRK06280.1"/>
    <property type="match status" value="1"/>
</dbReference>
<name>A0A166C099_9EURY</name>
<evidence type="ECO:0000313" key="9">
    <source>
        <dbReference type="Proteomes" id="UP000077066"/>
    </source>
</evidence>
<gene>
    <name evidence="8" type="ORF">MBFIL_09610</name>
</gene>
<dbReference type="GO" id="GO:0005886">
    <property type="term" value="C:plasma membrane"/>
    <property type="evidence" value="ECO:0007669"/>
    <property type="project" value="UniProtKB-SubCell"/>
</dbReference>
<comment type="caution">
    <text evidence="8">The sequence shown here is derived from an EMBL/GenBank/DDBJ whole genome shotgun (WGS) entry which is preliminary data.</text>
</comment>
<keyword evidence="5 6" id="KW-0472">Membrane</keyword>
<evidence type="ECO:0000259" key="7">
    <source>
        <dbReference type="Pfam" id="PF13244"/>
    </source>
</evidence>
<evidence type="ECO:0000256" key="6">
    <source>
        <dbReference type="SAM" id="Phobius"/>
    </source>
</evidence>
<dbReference type="EMBL" id="LWMT01000191">
    <property type="protein sequence ID" value="KZX13996.1"/>
    <property type="molecule type" value="Genomic_DNA"/>
</dbReference>
<evidence type="ECO:0000256" key="4">
    <source>
        <dbReference type="ARBA" id="ARBA00022989"/>
    </source>
</evidence>
<keyword evidence="9" id="KW-1185">Reference proteome</keyword>
<feature type="domain" description="MrpA C-terminal/MbhD" evidence="7">
    <location>
        <begin position="9"/>
        <end position="74"/>
    </location>
</feature>
<feature type="transmembrane region" description="Helical" evidence="6">
    <location>
        <begin position="50"/>
        <end position="69"/>
    </location>
</feature>
<comment type="subcellular location">
    <subcellularLocation>
        <location evidence="1">Cell membrane</location>
        <topology evidence="1">Multi-pass membrane protein</topology>
    </subcellularLocation>
</comment>
<evidence type="ECO:0000256" key="2">
    <source>
        <dbReference type="ARBA" id="ARBA00022475"/>
    </source>
</evidence>
<dbReference type="PATRIC" id="fig|55758.3.peg.1098"/>
<proteinExistence type="predicted"/>
<evidence type="ECO:0000256" key="3">
    <source>
        <dbReference type="ARBA" id="ARBA00022692"/>
    </source>
</evidence>
<dbReference type="STRING" id="55758.MBFIL_09610"/>
<evidence type="ECO:0000313" key="8">
    <source>
        <dbReference type="EMBL" id="KZX13996.1"/>
    </source>
</evidence>
<dbReference type="Pfam" id="PF13244">
    <property type="entry name" value="MbhD"/>
    <property type="match status" value="1"/>
</dbReference>
<keyword evidence="2" id="KW-1003">Cell membrane</keyword>
<evidence type="ECO:0000256" key="1">
    <source>
        <dbReference type="ARBA" id="ARBA00004651"/>
    </source>
</evidence>
<dbReference type="AlphaFoldDB" id="A0A166C099"/>